<feature type="transmembrane region" description="Helical" evidence="5">
    <location>
        <begin position="253"/>
        <end position="272"/>
    </location>
</feature>
<feature type="domain" description="Sodium/calcium exchanger membrane region" evidence="6">
    <location>
        <begin position="37"/>
        <end position="186"/>
    </location>
</feature>
<comment type="caution">
    <text evidence="7">The sequence shown here is derived from an EMBL/GenBank/DDBJ whole genome shotgun (WGS) entry which is preliminary data.</text>
</comment>
<reference evidence="8" key="1">
    <citation type="journal article" date="2019" name="Int. J. Syst. Evol. Microbiol.">
        <title>The Global Catalogue of Microorganisms (GCM) 10K type strain sequencing project: providing services to taxonomists for standard genome sequencing and annotation.</title>
        <authorList>
            <consortium name="The Broad Institute Genomics Platform"/>
            <consortium name="The Broad Institute Genome Sequencing Center for Infectious Disease"/>
            <person name="Wu L."/>
            <person name="Ma J."/>
        </authorList>
    </citation>
    <scope>NUCLEOTIDE SEQUENCE [LARGE SCALE GENOMIC DNA]</scope>
    <source>
        <strain evidence="8">CCUG 58412</strain>
    </source>
</reference>
<dbReference type="PANTHER" id="PTHR37958">
    <property type="entry name" value="SODIUM-POTASSIUM/PROTON ANTIPORTER CHAA"/>
    <property type="match status" value="1"/>
</dbReference>
<evidence type="ECO:0000313" key="7">
    <source>
        <dbReference type="EMBL" id="MFD0914233.1"/>
    </source>
</evidence>
<dbReference type="Proteomes" id="UP001597128">
    <property type="component" value="Unassembled WGS sequence"/>
</dbReference>
<evidence type="ECO:0000256" key="4">
    <source>
        <dbReference type="ARBA" id="ARBA00023136"/>
    </source>
</evidence>
<keyword evidence="8" id="KW-1185">Reference proteome</keyword>
<dbReference type="RefSeq" id="WP_379057826.1">
    <property type="nucleotide sequence ID" value="NZ_JBHTKB010000002.1"/>
</dbReference>
<name>A0ABW3F9B8_9PROT</name>
<evidence type="ECO:0000259" key="6">
    <source>
        <dbReference type="Pfam" id="PF01699"/>
    </source>
</evidence>
<evidence type="ECO:0000256" key="5">
    <source>
        <dbReference type="SAM" id="Phobius"/>
    </source>
</evidence>
<gene>
    <name evidence="7" type="ORF">ACFQ1Z_11790</name>
</gene>
<feature type="transmembrane region" description="Helical" evidence="5">
    <location>
        <begin position="137"/>
        <end position="157"/>
    </location>
</feature>
<feature type="transmembrane region" description="Helical" evidence="5">
    <location>
        <begin position="163"/>
        <end position="182"/>
    </location>
</feature>
<evidence type="ECO:0000313" key="8">
    <source>
        <dbReference type="Proteomes" id="UP001597128"/>
    </source>
</evidence>
<evidence type="ECO:0000256" key="2">
    <source>
        <dbReference type="ARBA" id="ARBA00022692"/>
    </source>
</evidence>
<feature type="transmembrane region" description="Helical" evidence="5">
    <location>
        <begin position="314"/>
        <end position="334"/>
    </location>
</feature>
<dbReference type="InterPro" id="IPR052946">
    <property type="entry name" value="Alkaline_pH_Ca-Antiporter"/>
</dbReference>
<evidence type="ECO:0000256" key="1">
    <source>
        <dbReference type="ARBA" id="ARBA00004141"/>
    </source>
</evidence>
<feature type="transmembrane region" description="Helical" evidence="5">
    <location>
        <begin position="103"/>
        <end position="125"/>
    </location>
</feature>
<organism evidence="7 8">
    <name type="scientific">Methylophilus luteus</name>
    <dbReference type="NCBI Taxonomy" id="640108"/>
    <lineage>
        <taxon>Bacteria</taxon>
        <taxon>Pseudomonadati</taxon>
        <taxon>Pseudomonadota</taxon>
        <taxon>Betaproteobacteria</taxon>
        <taxon>Nitrosomonadales</taxon>
        <taxon>Methylophilaceae</taxon>
        <taxon>Methylophilus</taxon>
    </lineage>
</organism>
<dbReference type="PANTHER" id="PTHR37958:SF1">
    <property type="entry name" value="SODIUM-POTASSIUM_PROTON ANTIPORTER CHAA"/>
    <property type="match status" value="1"/>
</dbReference>
<feature type="transmembrane region" description="Helical" evidence="5">
    <location>
        <begin position="38"/>
        <end position="57"/>
    </location>
</feature>
<feature type="transmembrane region" description="Helical" evidence="5">
    <location>
        <begin position="69"/>
        <end position="91"/>
    </location>
</feature>
<accession>A0ABW3F9B8</accession>
<evidence type="ECO:0000256" key="3">
    <source>
        <dbReference type="ARBA" id="ARBA00022989"/>
    </source>
</evidence>
<keyword evidence="4 5" id="KW-0472">Membrane</keyword>
<feature type="transmembrane region" description="Helical" evidence="5">
    <location>
        <begin position="284"/>
        <end position="308"/>
    </location>
</feature>
<dbReference type="Pfam" id="PF01699">
    <property type="entry name" value="Na_Ca_ex"/>
    <property type="match status" value="2"/>
</dbReference>
<sequence>MLAEKPPQGLISLVISILAYLSLTQIDKVMHIGQQESLVVSIVFVLLIINLAFQLSFQVEYVAERLKEPYGTMILTISAVIIEVVIIVMMLSHTSSTTLARDAIYSAVMLDMNGILGLCAIVGGIKYGEVEYNVNSGNTYIVMIMTALGISMVLPAFLPPEHWRLYSMFTIITMSVFYGLFLKMQTGRHRNYFSYSNQHSKELLGEVATRKTIVDVRLAIVYILVGIITIGLLSEEMSMHMDAGLTGSGVPPIVAAIVVAIIAASPEVLTALKAATNDRMQTVVNISLGATLSTVILTVPVIEAIALIQNKPLIVGLSPTQMVMTFLTLVVATINLHDGETNAIEGMTHFVLFMAFAMLATLGM</sequence>
<comment type="subcellular location">
    <subcellularLocation>
        <location evidence="1">Membrane</location>
        <topology evidence="1">Multi-pass membrane protein</topology>
    </subcellularLocation>
</comment>
<dbReference type="EMBL" id="JBHTKB010000002">
    <property type="protein sequence ID" value="MFD0914233.1"/>
    <property type="molecule type" value="Genomic_DNA"/>
</dbReference>
<feature type="transmembrane region" description="Helical" evidence="5">
    <location>
        <begin position="346"/>
        <end position="363"/>
    </location>
</feature>
<dbReference type="InterPro" id="IPR004837">
    <property type="entry name" value="NaCa_Exmemb"/>
</dbReference>
<proteinExistence type="predicted"/>
<protein>
    <submittedName>
        <fullName evidence="7">Calcium:proton antiporter</fullName>
    </submittedName>
</protein>
<feature type="transmembrane region" description="Helical" evidence="5">
    <location>
        <begin position="9"/>
        <end position="26"/>
    </location>
</feature>
<feature type="transmembrane region" description="Helical" evidence="5">
    <location>
        <begin position="216"/>
        <end position="233"/>
    </location>
</feature>
<keyword evidence="3 5" id="KW-1133">Transmembrane helix</keyword>
<keyword evidence="2 5" id="KW-0812">Transmembrane</keyword>
<feature type="domain" description="Sodium/calcium exchanger membrane region" evidence="6">
    <location>
        <begin position="219"/>
        <end position="361"/>
    </location>
</feature>